<feature type="repeat" description="WD" evidence="3">
    <location>
        <begin position="1248"/>
        <end position="1289"/>
    </location>
</feature>
<name>A0ABT3AZY0_9CYAN</name>
<proteinExistence type="predicted"/>
<dbReference type="PANTHER" id="PTHR19879">
    <property type="entry name" value="TRANSCRIPTION INITIATION FACTOR TFIID"/>
    <property type="match status" value="1"/>
</dbReference>
<accession>A0ABT3AZY0</accession>
<feature type="repeat" description="WD" evidence="3">
    <location>
        <begin position="1031"/>
        <end position="1063"/>
    </location>
</feature>
<evidence type="ECO:0000256" key="3">
    <source>
        <dbReference type="PROSITE-ProRule" id="PRU00221"/>
    </source>
</evidence>
<evidence type="ECO:0000313" key="6">
    <source>
        <dbReference type="EMBL" id="MCV3214149.1"/>
    </source>
</evidence>
<feature type="repeat" description="WD" evidence="3">
    <location>
        <begin position="1532"/>
        <end position="1563"/>
    </location>
</feature>
<keyword evidence="7" id="KW-1185">Reference proteome</keyword>
<comment type="caution">
    <text evidence="6">The sequence shown here is derived from an EMBL/GenBank/DDBJ whole genome shotgun (WGS) entry which is preliminary data.</text>
</comment>
<dbReference type="Gene3D" id="1.25.40.10">
    <property type="entry name" value="Tetratricopeptide repeat domain"/>
    <property type="match status" value="1"/>
</dbReference>
<dbReference type="EMBL" id="JAOWRF010000173">
    <property type="protein sequence ID" value="MCV3214149.1"/>
    <property type="molecule type" value="Genomic_DNA"/>
</dbReference>
<feature type="repeat" description="WD" evidence="3">
    <location>
        <begin position="990"/>
        <end position="1024"/>
    </location>
</feature>
<dbReference type="InterPro" id="IPR036322">
    <property type="entry name" value="WD40_repeat_dom_sf"/>
</dbReference>
<dbReference type="SUPFAM" id="SSF50998">
    <property type="entry name" value="Quinoprotein alcohol dehydrogenase-like"/>
    <property type="match status" value="1"/>
</dbReference>
<reference evidence="6 7" key="1">
    <citation type="submission" date="2022-10" db="EMBL/GenBank/DDBJ databases">
        <title>Identification of biosynthetic pathway for the production of the potent trypsin inhibitor radiosumin.</title>
        <authorList>
            <person name="Fewer D.P."/>
            <person name="Delbaje E."/>
            <person name="Ouyang X."/>
            <person name="Agostino P.D."/>
            <person name="Wahlsten M."/>
            <person name="Jokela J."/>
            <person name="Permi P."/>
            <person name="Haapaniemi E."/>
            <person name="Koistinen H."/>
        </authorList>
    </citation>
    <scope>NUCLEOTIDE SEQUENCE [LARGE SCALE GENOMIC DNA]</scope>
    <source>
        <strain evidence="6 7">NIES-515</strain>
    </source>
</reference>
<dbReference type="Proteomes" id="UP001526143">
    <property type="component" value="Unassembled WGS sequence"/>
</dbReference>
<keyword evidence="2" id="KW-0677">Repeat</keyword>
<dbReference type="PROSITE" id="PS50082">
    <property type="entry name" value="WD_REPEATS_2"/>
    <property type="match status" value="11"/>
</dbReference>
<dbReference type="InterPro" id="IPR049052">
    <property type="entry name" value="nSTAND1"/>
</dbReference>
<feature type="repeat" description="WD" evidence="3">
    <location>
        <begin position="1208"/>
        <end position="1239"/>
    </location>
</feature>
<dbReference type="SUPFAM" id="SSF52540">
    <property type="entry name" value="P-loop containing nucleoside triphosphate hydrolases"/>
    <property type="match status" value="1"/>
</dbReference>
<feature type="repeat" description="WD" evidence="3">
    <location>
        <begin position="1077"/>
        <end position="1109"/>
    </location>
</feature>
<dbReference type="InterPro" id="IPR015943">
    <property type="entry name" value="WD40/YVTN_repeat-like_dom_sf"/>
</dbReference>
<dbReference type="RefSeq" id="WP_263745702.1">
    <property type="nucleotide sequence ID" value="NZ_JAOWRF010000173.1"/>
</dbReference>
<evidence type="ECO:0000313" key="7">
    <source>
        <dbReference type="Proteomes" id="UP001526143"/>
    </source>
</evidence>
<evidence type="ECO:0000259" key="5">
    <source>
        <dbReference type="Pfam" id="PF20703"/>
    </source>
</evidence>
<dbReference type="InterPro" id="IPR001680">
    <property type="entry name" value="WD40_rpt"/>
</dbReference>
<dbReference type="SUPFAM" id="SSF48452">
    <property type="entry name" value="TPR-like"/>
    <property type="match status" value="1"/>
</dbReference>
<dbReference type="Gene3D" id="3.40.50.300">
    <property type="entry name" value="P-loop containing nucleotide triphosphate hydrolases"/>
    <property type="match status" value="1"/>
</dbReference>
<keyword evidence="1 3" id="KW-0853">WD repeat</keyword>
<feature type="domain" description="Novel STAND NTPase 1" evidence="5">
    <location>
        <begin position="506"/>
        <end position="873"/>
    </location>
</feature>
<dbReference type="PROSITE" id="PS00678">
    <property type="entry name" value="WD_REPEATS_1"/>
    <property type="match status" value="2"/>
</dbReference>
<dbReference type="PRINTS" id="PR00320">
    <property type="entry name" value="GPROTEINBRPT"/>
</dbReference>
<dbReference type="InterPro" id="IPR020472">
    <property type="entry name" value="WD40_PAC1"/>
</dbReference>
<dbReference type="InterPro" id="IPR011047">
    <property type="entry name" value="Quinoprotein_ADH-like_sf"/>
</dbReference>
<feature type="repeat" description="WD" evidence="3">
    <location>
        <begin position="1487"/>
        <end position="1519"/>
    </location>
</feature>
<feature type="repeat" description="WD" evidence="3">
    <location>
        <begin position="1118"/>
        <end position="1149"/>
    </location>
</feature>
<dbReference type="Pfam" id="PF20703">
    <property type="entry name" value="nSTAND1"/>
    <property type="match status" value="1"/>
</dbReference>
<dbReference type="PANTHER" id="PTHR19879:SF9">
    <property type="entry name" value="TRANSCRIPTION INITIATION FACTOR TFIID SUBUNIT 5"/>
    <property type="match status" value="1"/>
</dbReference>
<dbReference type="Pfam" id="PF00400">
    <property type="entry name" value="WD40"/>
    <property type="match status" value="13"/>
</dbReference>
<dbReference type="SUPFAM" id="SSF50978">
    <property type="entry name" value="WD40 repeat-like"/>
    <property type="match status" value="1"/>
</dbReference>
<feature type="repeat" description="WD" evidence="3">
    <location>
        <begin position="1314"/>
        <end position="1346"/>
    </location>
</feature>
<feature type="coiled-coil region" evidence="4">
    <location>
        <begin position="897"/>
        <end position="924"/>
    </location>
</feature>
<dbReference type="PROSITE" id="PS50294">
    <property type="entry name" value="WD_REPEATS_REGION"/>
    <property type="match status" value="11"/>
</dbReference>
<gene>
    <name evidence="6" type="ORF">OGM63_11610</name>
</gene>
<dbReference type="CDD" id="cd00200">
    <property type="entry name" value="WD40"/>
    <property type="match status" value="2"/>
</dbReference>
<sequence length="1646" mass="185643">MSNHDEPENLAVENERSLQTLVRAITLSQGEFSLILLRCNYAAFRQDIVQRLHQLSPVKICEITLPVSVKTLYTSIGEKLGDQQPPALMVFGLESVKDINTVLTSANQVREEFRKNFPFPVLLLVNDHVLQKLIRLATDFENWATIIHFAIATPNLVQFVKQTSEEVFTQVLDAGAGKFIDNSALNLAIGSPHRVELELAQAELQKRDVKLDAELEASLEFLLGRDAISMERSRQHYERSLALSQQSSQLKQQGCVLYSLGLWWRTYAVQHLAEQKTACLRAKDYYHQCLEVFERANCPDLVAKFVNALGEVLQKLQLWDELEKVAQKALTLYQTYPDWFREARAYGFIAEVAIDHSAWNKAKQAAEKALFIVASNQSSQPNANLDLVRYYHQGWYLFALARAQEQLHKWQDALTTLETARRETKPQYDPELYIQILERLQNIYYQQSQYLGAFQIKQEKIKIEHQYGFRAFIGAAYLIPQREVINPALVQVQNFIKIAQEIAVSGRQQDVNRLMKRMSRNDHKLTVFHGQSGAGKSSILNGGLVPALQLQSIDARDVLPIVMRVYTDWMGILAKCLADNGTSSPSIEFICENLHKNAERNLLTVLIFDQFEEFFFVYTDQSKRQPFYKLLHLCLNIPFVKVILCLREDYLYYLLECDRLFNFTAINNNILDKNIRYYLGNFSSVDAKAVVQSLTEQTNFYLEPALIDKLVEDLADELDEVRPIELQIVGAQLQTDKITTLEQYLQSGTKEKLVERFLEEVIKDCGDKNELCARVVLYLLTDEKGTRPLKTADNLAEDLKTADIVSEKEKLNLVLEILVGSGLVLKIPEDPAELYQLVHDYLVYFIRQSQQARELEERKKEKQKRQQVEAKLNRFLIAGVAIMSILAVLSVGFWRRAEFQTIKAENQRQKAEDKKQEAEKAQIIAISETSQADFAAHKTFDALEESVHAAILLKNFQKNFPSAQIESKLHTQVVAALQQSVSWIVERDRLEGHQALIWGVTFSHNGKLIASTSYDHTIKLWNLDGSVYKTLEGHKDKVLGVSFSPDDQTIVSGDFQGVVKLWNQDGTPLIELKEHGNKAHRKGVYSINFSPDGKTIATGSRDGTIKLWKPDGTLLKTLEAHKDGVNSVAFSPDGKMIATGGRDKTVKLWTHDGKPLPIIKGYQDFVWDVTWSSDSQTIAAAAGGTFATGNDNKIKLWNRDGTLLKTIFNAHKNGINSVAFSPDGMIATASDDKTVKLWNRDGTLLTTLSGHTNGVYAVRFSPDCKTLVSASADDTMKLWQVGNMSCSRNAKTPASPRGDSTMKFQFGNGVVSILNAHSDRVNKVHFSPDDKIIASASNDNRVKLWKRDGTLDKTLEGHSDNVSFSHDGQTIATASGDNDDQTVKLWNRDGKLSRTLFPKSHNKILDLNVSPNGKFIALGNMDSKVIILRLDSTKKRQILDKHEDWVRAVAWSPDSQMLASASDDSTVKLWKQDNKGEFHIYKTLAGENGHNSWVLSVSFSPNGQMIATSSNDKTVILWKQDDKGEFRWYKKLTGHTDQVNSVTFSPDGQMIATASDDKTVKLWTSDGRLITTLTGHSDYLLSATFSADGKTLALGSADGAIILWNLDELNHVNNLDSLLARGCDWLHDYLKYNPNVSDRHLCDHIN</sequence>
<feature type="repeat" description="WD" evidence="3">
    <location>
        <begin position="1439"/>
        <end position="1471"/>
    </location>
</feature>
<organism evidence="6 7">
    <name type="scientific">Plectonema radiosum NIES-515</name>
    <dbReference type="NCBI Taxonomy" id="2986073"/>
    <lineage>
        <taxon>Bacteria</taxon>
        <taxon>Bacillati</taxon>
        <taxon>Cyanobacteriota</taxon>
        <taxon>Cyanophyceae</taxon>
        <taxon>Oscillatoriophycideae</taxon>
        <taxon>Oscillatoriales</taxon>
        <taxon>Microcoleaceae</taxon>
        <taxon>Plectonema</taxon>
    </lineage>
</organism>
<dbReference type="SMART" id="SM00320">
    <property type="entry name" value="WD40"/>
    <property type="match status" value="14"/>
</dbReference>
<evidence type="ECO:0000256" key="1">
    <source>
        <dbReference type="ARBA" id="ARBA00022574"/>
    </source>
</evidence>
<protein>
    <recommendedName>
        <fullName evidence="5">Novel STAND NTPase 1 domain-containing protein</fullName>
    </recommendedName>
</protein>
<dbReference type="Gene3D" id="2.130.10.10">
    <property type="entry name" value="YVTN repeat-like/Quinoprotein amine dehydrogenase"/>
    <property type="match status" value="5"/>
</dbReference>
<dbReference type="InterPro" id="IPR011990">
    <property type="entry name" value="TPR-like_helical_dom_sf"/>
</dbReference>
<dbReference type="InterPro" id="IPR019775">
    <property type="entry name" value="WD40_repeat_CS"/>
</dbReference>
<evidence type="ECO:0000256" key="2">
    <source>
        <dbReference type="ARBA" id="ARBA00022737"/>
    </source>
</evidence>
<evidence type="ECO:0000256" key="4">
    <source>
        <dbReference type="SAM" id="Coils"/>
    </source>
</evidence>
<feature type="repeat" description="WD" evidence="3">
    <location>
        <begin position="1573"/>
        <end position="1614"/>
    </location>
</feature>
<dbReference type="InterPro" id="IPR027417">
    <property type="entry name" value="P-loop_NTPase"/>
</dbReference>
<keyword evidence="4" id="KW-0175">Coiled coil</keyword>
<feature type="coiled-coil region" evidence="4">
    <location>
        <begin position="845"/>
        <end position="873"/>
    </location>
</feature>